<gene>
    <name evidence="1" type="ORF">U6C28_09840</name>
</gene>
<dbReference type="SUPFAM" id="SSF56349">
    <property type="entry name" value="DNA breaking-rejoining enzymes"/>
    <property type="match status" value="1"/>
</dbReference>
<dbReference type="EMBL" id="JAXUIA010000006">
    <property type="protein sequence ID" value="MEA0976592.1"/>
    <property type="molecule type" value="Genomic_DNA"/>
</dbReference>
<name>A0ABU5NKM2_9BACI</name>
<sequence>MENEEYITLSKIREMKKSSEYGCVNRAALKRLNDLGKIRILENDDNILYNYDDIKKYFNELDVLVDNGIFLKDFTKCLIGINNSTNFYPKIIRFIKEMGIKYTKLDVPIKGKERIEIIIDKNSILKFKEEYVSISQFFDEIKLYKNIYNLKKNLKEQGVDIYTLINLDSAKFVKRSNLDFFIDLANGMLVNTLKIKLGLYNTNFYETLSEYDVKIHRGLNKKSIIKRSDVEILVEMQERIYKDFKEKYYDLHTIKKLVNNVGLVKEKGEFLSTVNKVKIPSIIRKNEFSKKTLVYEKTEIDSYLNTIKKNRRIKELLDSAGDALPSKMFIKILVVEGFKIEGLTSLTWYLWMKHVEISLDNKSLRNKNHCGKLINFKNTTLFLFSFLKNDELYDKSEKEINLALFSDNVPRTYRTKIRHFIFNFNNEILKLGYSPIKTKYLNKINVYKEESNESEIYEIEEYQCIFNRANDWRLHLDKAIEEIENISKCGLNHDKKYIDYWIYVLLHLFTGLRRSDAEKFKIDLPNIIQDLKIKDIHSLKKLSLTKHNIDNIISKIYLGTYIHQKNGEKAFIYCPETLKESFIYAIICFQVKREIMNFISENEINFNNIDLFGSKIQPIFFYGLNINFMSRKMNKTLLTLATIIESELYHGESHSVAKFLRGHRNIKSTGYYIKLNQQQIDQLTNQLFDHGFFGYMYEGVIKYLKSNFDNLKLESKSDIISHFNQIYGDSYKLNHLILLLRKLENNKANILEEYLTHTTLKEVKTNIQNIVTGLKVGKEPYFQCLFNECINNELECINCPFAIPHFYALTIIVNRFKNNVSKFETIQYRHGIQGEKRRVFNLILRDLATILEAIDKFGLSVIEMILEQEFDLLESRLLALNDPETQQGEI</sequence>
<organism evidence="1 2">
    <name type="scientific">Lysinibacillus irui</name>
    <dbReference type="NCBI Taxonomy" id="2998077"/>
    <lineage>
        <taxon>Bacteria</taxon>
        <taxon>Bacillati</taxon>
        <taxon>Bacillota</taxon>
        <taxon>Bacilli</taxon>
        <taxon>Bacillales</taxon>
        <taxon>Bacillaceae</taxon>
        <taxon>Lysinibacillus</taxon>
    </lineage>
</organism>
<accession>A0ABU5NKM2</accession>
<comment type="caution">
    <text evidence="1">The sequence shown here is derived from an EMBL/GenBank/DDBJ whole genome shotgun (WGS) entry which is preliminary data.</text>
</comment>
<keyword evidence="2" id="KW-1185">Reference proteome</keyword>
<evidence type="ECO:0000313" key="2">
    <source>
        <dbReference type="Proteomes" id="UP001289615"/>
    </source>
</evidence>
<evidence type="ECO:0008006" key="3">
    <source>
        <dbReference type="Google" id="ProtNLM"/>
    </source>
</evidence>
<dbReference type="RefSeq" id="WP_322611570.1">
    <property type="nucleotide sequence ID" value="NZ_JAXLNX010000011.1"/>
</dbReference>
<evidence type="ECO:0000313" key="1">
    <source>
        <dbReference type="EMBL" id="MEA0976592.1"/>
    </source>
</evidence>
<proteinExistence type="predicted"/>
<dbReference type="InterPro" id="IPR011010">
    <property type="entry name" value="DNA_brk_join_enz"/>
</dbReference>
<reference evidence="1 2" key="1">
    <citation type="submission" date="2023-12" db="EMBL/GenBank/DDBJ databases">
        <title>Genome comparison identifies genes involved in endophytic behavior of Lysinibacillus irui and provides insights into its role as a plant-growth promoting bacterium.</title>
        <authorList>
            <person name="Hilario S."/>
            <person name="Matos I."/>
            <person name="Goncalves M.F.M."/>
            <person name="Pardo C.A."/>
            <person name="Santos M.J."/>
        </authorList>
    </citation>
    <scope>NUCLEOTIDE SEQUENCE [LARGE SCALE GENOMIC DNA]</scope>
    <source>
        <strain evidence="1 2">B3</strain>
    </source>
</reference>
<protein>
    <recommendedName>
        <fullName evidence="3">Tyr recombinase domain-containing protein</fullName>
    </recommendedName>
</protein>
<dbReference type="Proteomes" id="UP001289615">
    <property type="component" value="Unassembled WGS sequence"/>
</dbReference>